<organism evidence="1 2">
    <name type="scientific">Nelumbo nucifera</name>
    <name type="common">Sacred lotus</name>
    <dbReference type="NCBI Taxonomy" id="4432"/>
    <lineage>
        <taxon>Eukaryota</taxon>
        <taxon>Viridiplantae</taxon>
        <taxon>Streptophyta</taxon>
        <taxon>Embryophyta</taxon>
        <taxon>Tracheophyta</taxon>
        <taxon>Spermatophyta</taxon>
        <taxon>Magnoliopsida</taxon>
        <taxon>Proteales</taxon>
        <taxon>Nelumbonaceae</taxon>
        <taxon>Nelumbo</taxon>
    </lineage>
</organism>
<gene>
    <name evidence="1" type="ORF">HUJ06_031216</name>
</gene>
<keyword evidence="2" id="KW-1185">Reference proteome</keyword>
<proteinExistence type="predicted"/>
<dbReference type="AlphaFoldDB" id="A0A822YK58"/>
<dbReference type="PANTHER" id="PTHR47340">
    <property type="entry name" value="DUPLICATED HOMEODOMAIN-LIKE SUPERFAMILY PROTEIN"/>
    <property type="match status" value="1"/>
</dbReference>
<dbReference type="PANTHER" id="PTHR47340:SF1">
    <property type="entry name" value="DUPLICATED HOMEODOMAIN-LIKE SUPERFAMILY PROTEIN"/>
    <property type="match status" value="1"/>
</dbReference>
<accession>A0A822YK58</accession>
<dbReference type="Proteomes" id="UP000607653">
    <property type="component" value="Unassembled WGS sequence"/>
</dbReference>
<evidence type="ECO:0000313" key="2">
    <source>
        <dbReference type="Proteomes" id="UP000607653"/>
    </source>
</evidence>
<evidence type="ECO:0000313" key="1">
    <source>
        <dbReference type="EMBL" id="DAD29748.1"/>
    </source>
</evidence>
<dbReference type="EMBL" id="DUZY01000002">
    <property type="protein sequence ID" value="DAD29748.1"/>
    <property type="molecule type" value="Genomic_DNA"/>
</dbReference>
<sequence>MLFAKYPAAFGDYSAPSYRVGKQPVPVVKRNDLDMGCVSVFPTKDLDGIGGLADYQAYRSYDGTKLQPYTTVDVKGHGIFSELEKRNGFELTSSQPQEISAVGMNVVGGGLNGSPPRCCSCMVRLGS</sequence>
<reference evidence="1 2" key="1">
    <citation type="journal article" date="2020" name="Mol. Biol. Evol.">
        <title>Distinct Expression and Methylation Patterns for Genes with Different Fates following a Single Whole-Genome Duplication in Flowering Plants.</title>
        <authorList>
            <person name="Shi T."/>
            <person name="Rahmani R.S."/>
            <person name="Gugger P.F."/>
            <person name="Wang M."/>
            <person name="Li H."/>
            <person name="Zhang Y."/>
            <person name="Li Z."/>
            <person name="Wang Q."/>
            <person name="Van de Peer Y."/>
            <person name="Marchal K."/>
            <person name="Chen J."/>
        </authorList>
    </citation>
    <scope>NUCLEOTIDE SEQUENCE [LARGE SCALE GENOMIC DNA]</scope>
    <source>
        <tissue evidence="1">Leaf</tissue>
    </source>
</reference>
<name>A0A822YK58_NELNU</name>
<protein>
    <submittedName>
        <fullName evidence="1">Uncharacterized protein</fullName>
    </submittedName>
</protein>
<comment type="caution">
    <text evidence="1">The sequence shown here is derived from an EMBL/GenBank/DDBJ whole genome shotgun (WGS) entry which is preliminary data.</text>
</comment>